<evidence type="ECO:0000256" key="3">
    <source>
        <dbReference type="ARBA" id="ARBA00022729"/>
    </source>
</evidence>
<dbReference type="Pfam" id="PF17974">
    <property type="entry name" value="GalBD_like"/>
    <property type="match status" value="1"/>
</dbReference>
<name>A0A559GJU1_STREE</name>
<feature type="region of interest" description="Disordered" evidence="5">
    <location>
        <begin position="710"/>
        <end position="744"/>
    </location>
</feature>
<evidence type="ECO:0000256" key="4">
    <source>
        <dbReference type="ARBA" id="ARBA00023088"/>
    </source>
</evidence>
<feature type="non-terminal residue" evidence="7">
    <location>
        <position position="1"/>
    </location>
</feature>
<organism evidence="7 8">
    <name type="scientific">Streptococcus pneumoniae</name>
    <dbReference type="NCBI Taxonomy" id="1313"/>
    <lineage>
        <taxon>Bacteria</taxon>
        <taxon>Bacillati</taxon>
        <taxon>Bacillota</taxon>
        <taxon>Bacilli</taxon>
        <taxon>Lactobacillales</taxon>
        <taxon>Streptococcaceae</taxon>
        <taxon>Streptococcus</taxon>
    </lineage>
</organism>
<dbReference type="AlphaFoldDB" id="A0A559GJU1"/>
<dbReference type="InterPro" id="IPR049314">
    <property type="entry name" value="GH101_dom-5"/>
</dbReference>
<keyword evidence="1" id="KW-0134">Cell wall</keyword>
<comment type="caution">
    <text evidence="7">The sequence shown here is derived from an EMBL/GenBank/DDBJ whole genome shotgun (WGS) entry which is preliminary data.</text>
</comment>
<dbReference type="InterPro" id="IPR000421">
    <property type="entry name" value="FA58C"/>
</dbReference>
<sequence length="773" mass="83743">VYVGVDNRSNAKASITVNTGEKEVTTYTNKSLALNYIKAYAHNNRRDNATVDDTSYFQNMYAFFTTGSDVSNVTLTLSREAGDEATYFDEIRTFENNSSMYGDKHDTGQGTFKQDFENVAQGIFPFVVGGVEGVEDNRTHLSEKHNPYTQRGWNGKKVDDVIDGNWSLKTNGLVSRRNLVYQTIPQNFRFEAGKTYRVTFEYEAGSDNTYAFVVGKGEFQSGNRGTKASNLEMHELPNTWTDSKKAKKATFLVTGAETGDTWVGIYSTGNASNTRGDSGGNANFRGYNDFMMDNLQIEEITLTGKMLTENALKNYLPTVAMTNYTKESMDALKEAVFNLSQADDDISVEEARAEIAKIEALKNALVQKKTALVAEDFESLDAPAQPGEGLENAFDGNVSSLWHTSWNGGDVGKPATMVLKEPTEITGLRYVPRGSGSNGNLRDVKLVVTDESGKEHTFTATDWPDNNKPKDIDFGKTIKAKKIVLTGTKTYGDGGDKYQSAAELIFTRPQVAETPLDMSGYEAALAKAQKLTDKDNQEEVASVQASMKYATDNHLLTERMVAYFADYLNQLKDSATKLDAPTSSKGEEQPPVLDVPEFKGGVNAAEAAVNEVPEFKGGVNAAEAAVNEAPEYKGGINAAEAAVHEVPEFKGRVNAAEAAVHEVPEFKGGVNAVEAAVNEAPEFKGGVNAVQALVNEKPAYTGVLATAGDQAAPTVEKPEYPLTPSPVSDTQTLEDKEEKLPATGEHGSEAALFLASVSIALSAAVLASKRKED</sequence>
<dbReference type="NCBIfam" id="TIGR01167">
    <property type="entry name" value="LPXTG_anchor"/>
    <property type="match status" value="1"/>
</dbReference>
<evidence type="ECO:0000256" key="2">
    <source>
        <dbReference type="ARBA" id="ARBA00022525"/>
    </source>
</evidence>
<evidence type="ECO:0000259" key="6">
    <source>
        <dbReference type="PROSITE" id="PS50847"/>
    </source>
</evidence>
<dbReference type="Gene3D" id="6.10.140.660">
    <property type="match status" value="1"/>
</dbReference>
<proteinExistence type="predicted"/>
<evidence type="ECO:0000313" key="8">
    <source>
        <dbReference type="Proteomes" id="UP000315060"/>
    </source>
</evidence>
<dbReference type="Pfam" id="PF00754">
    <property type="entry name" value="F5_F8_type_C"/>
    <property type="match status" value="1"/>
</dbReference>
<gene>
    <name evidence="7" type="ORF">AZJ28_12980</name>
</gene>
<dbReference type="Pfam" id="PF21466">
    <property type="entry name" value="GH101_dom-5"/>
    <property type="match status" value="1"/>
</dbReference>
<accession>A0A559GJU1</accession>
<dbReference type="Proteomes" id="UP000315060">
    <property type="component" value="Unassembled WGS sequence"/>
</dbReference>
<dbReference type="InterPro" id="IPR019931">
    <property type="entry name" value="LPXTG_anchor"/>
</dbReference>
<feature type="domain" description="Gram-positive cocci surface proteins LPxTG" evidence="6">
    <location>
        <begin position="740"/>
        <end position="773"/>
    </location>
</feature>
<dbReference type="Pfam" id="PF00746">
    <property type="entry name" value="Gram_pos_anchor"/>
    <property type="match status" value="1"/>
</dbReference>
<dbReference type="InterPro" id="IPR040502">
    <property type="entry name" value="GH101_dom-6"/>
</dbReference>
<dbReference type="Gene3D" id="2.60.120.260">
    <property type="entry name" value="Galactose-binding domain-like"/>
    <property type="match status" value="3"/>
</dbReference>
<dbReference type="SUPFAM" id="SSF49785">
    <property type="entry name" value="Galactose-binding domain-like"/>
    <property type="match status" value="1"/>
</dbReference>
<evidence type="ECO:0000256" key="1">
    <source>
        <dbReference type="ARBA" id="ARBA00022512"/>
    </source>
</evidence>
<dbReference type="NCBIfam" id="NF043031">
    <property type="entry name" value="SIALI-17"/>
    <property type="match status" value="6"/>
</dbReference>
<keyword evidence="2" id="KW-0964">Secreted</keyword>
<keyword evidence="3" id="KW-0732">Signal</keyword>
<reference evidence="7 8" key="1">
    <citation type="submission" date="2019-07" db="EMBL/GenBank/DDBJ databases">
        <authorList>
            <person name="Mohale T."/>
        </authorList>
    </citation>
    <scope>NUCLEOTIDE SEQUENCE [LARGE SCALE GENOMIC DNA]</scope>
    <source>
        <strain evidence="7 8">NTPn 59</strain>
    </source>
</reference>
<protein>
    <submittedName>
        <fullName evidence="7">LPXTG cell wall anchor domain-containing protein</fullName>
    </submittedName>
</protein>
<dbReference type="InterPro" id="IPR049964">
    <property type="entry name" value="NanA_rpt"/>
</dbReference>
<dbReference type="EMBL" id="VMYC01000457">
    <property type="protein sequence ID" value="TVX63445.1"/>
    <property type="molecule type" value="Genomic_DNA"/>
</dbReference>
<evidence type="ECO:0000313" key="7">
    <source>
        <dbReference type="EMBL" id="TVX63445.1"/>
    </source>
</evidence>
<dbReference type="PROSITE" id="PS50847">
    <property type="entry name" value="GRAM_POS_ANCHORING"/>
    <property type="match status" value="1"/>
</dbReference>
<dbReference type="InterPro" id="IPR008979">
    <property type="entry name" value="Galactose-bd-like_sf"/>
</dbReference>
<keyword evidence="4" id="KW-0572">Peptidoglycan-anchor</keyword>
<evidence type="ECO:0000256" key="5">
    <source>
        <dbReference type="SAM" id="MobiDB-lite"/>
    </source>
</evidence>